<reference evidence="2" key="1">
    <citation type="submission" date="2023-03" db="EMBL/GenBank/DDBJ databases">
        <title>Andean soil-derived lignocellulolytic bacterial consortium as a source of novel taxa and putative plastic-active enzymes.</title>
        <authorList>
            <person name="Diaz-Garcia L."/>
            <person name="Chuvochina M."/>
            <person name="Feuerriegel G."/>
            <person name="Bunk B."/>
            <person name="Sproer C."/>
            <person name="Streit W.R."/>
            <person name="Rodriguez L.M."/>
            <person name="Overmann J."/>
            <person name="Jimenez D.J."/>
        </authorList>
    </citation>
    <scope>NUCLEOTIDE SEQUENCE</scope>
    <source>
        <strain evidence="2">MAG 3858</strain>
    </source>
</reference>
<name>A0AAJ5WA97_9SPHI</name>
<feature type="transmembrane region" description="Helical" evidence="1">
    <location>
        <begin position="96"/>
        <end position="118"/>
    </location>
</feature>
<protein>
    <submittedName>
        <fullName evidence="2">M50 family metallopeptidase</fullName>
    </submittedName>
</protein>
<accession>A0AAJ5WA97</accession>
<proteinExistence type="predicted"/>
<evidence type="ECO:0000256" key="1">
    <source>
        <dbReference type="SAM" id="Phobius"/>
    </source>
</evidence>
<gene>
    <name evidence="2" type="ORF">P0Y49_07095</name>
</gene>
<keyword evidence="1" id="KW-1133">Transmembrane helix</keyword>
<dbReference type="Proteomes" id="UP001214530">
    <property type="component" value="Chromosome"/>
</dbReference>
<dbReference type="EMBL" id="CP119313">
    <property type="protein sequence ID" value="WEK20901.1"/>
    <property type="molecule type" value="Genomic_DNA"/>
</dbReference>
<evidence type="ECO:0000313" key="2">
    <source>
        <dbReference type="EMBL" id="WEK20901.1"/>
    </source>
</evidence>
<feature type="transmembrane region" description="Helical" evidence="1">
    <location>
        <begin position="124"/>
        <end position="143"/>
    </location>
</feature>
<evidence type="ECO:0000313" key="3">
    <source>
        <dbReference type="Proteomes" id="UP001214530"/>
    </source>
</evidence>
<dbReference type="AlphaFoldDB" id="A0AAJ5WA97"/>
<sequence length="182" mass="20780">MNSILILIIITIGIYIAIYITAPLLIFFHELGHAIAFLILTRSNKIDIHIGSYGDEMSKFNFKIGRLHFHISPTFSIKGGGMCSSDKMTNNYIKGIIILLAGPLFTVILSSLLGFFIFNSELHGAIKFYFFCLIICAFIGLWTDLVPRIIKEHNLYNDGKQILFIYRIRQNFSNYVVARQHL</sequence>
<feature type="transmembrane region" description="Helical" evidence="1">
    <location>
        <begin position="6"/>
        <end position="28"/>
    </location>
</feature>
<organism evidence="2 3">
    <name type="scientific">Candidatus Pedobacter colombiensis</name>
    <dbReference type="NCBI Taxonomy" id="3121371"/>
    <lineage>
        <taxon>Bacteria</taxon>
        <taxon>Pseudomonadati</taxon>
        <taxon>Bacteroidota</taxon>
        <taxon>Sphingobacteriia</taxon>
        <taxon>Sphingobacteriales</taxon>
        <taxon>Sphingobacteriaceae</taxon>
        <taxon>Pedobacter</taxon>
    </lineage>
</organism>
<keyword evidence="1" id="KW-0472">Membrane</keyword>
<keyword evidence="1" id="KW-0812">Transmembrane</keyword>